<dbReference type="AlphaFoldDB" id="A0A366DU79"/>
<keyword evidence="2" id="KW-1185">Reference proteome</keyword>
<gene>
    <name evidence="1" type="ORF">DFR74_10262</name>
</gene>
<organism evidence="1 2">
    <name type="scientific">Nocardia puris</name>
    <dbReference type="NCBI Taxonomy" id="208602"/>
    <lineage>
        <taxon>Bacteria</taxon>
        <taxon>Bacillati</taxon>
        <taxon>Actinomycetota</taxon>
        <taxon>Actinomycetes</taxon>
        <taxon>Mycobacteriales</taxon>
        <taxon>Nocardiaceae</taxon>
        <taxon>Nocardia</taxon>
    </lineage>
</organism>
<reference evidence="1 2" key="1">
    <citation type="submission" date="2018-06" db="EMBL/GenBank/DDBJ databases">
        <title>Genomic Encyclopedia of Type Strains, Phase IV (KMG-IV): sequencing the most valuable type-strain genomes for metagenomic binning, comparative biology and taxonomic classification.</title>
        <authorList>
            <person name="Goeker M."/>
        </authorList>
    </citation>
    <scope>NUCLEOTIDE SEQUENCE [LARGE SCALE GENOMIC DNA]</scope>
    <source>
        <strain evidence="1 2">DSM 44599</strain>
    </source>
</reference>
<name>A0A366DU79_9NOCA</name>
<sequence>MDPRLPLLALQLDRQVSGTVLIYQGPPEWNRQVDAEEPPPAGRLVDDADRLLGTLPFEPARSRYVAAQVRAMRAVARQSAGELFSGPGRRIRCR</sequence>
<accession>A0A366DU79</accession>
<comment type="caution">
    <text evidence="1">The sequence shown here is derived from an EMBL/GenBank/DDBJ whole genome shotgun (WGS) entry which is preliminary data.</text>
</comment>
<evidence type="ECO:0000313" key="2">
    <source>
        <dbReference type="Proteomes" id="UP000252586"/>
    </source>
</evidence>
<dbReference type="Proteomes" id="UP000252586">
    <property type="component" value="Unassembled WGS sequence"/>
</dbReference>
<evidence type="ECO:0000313" key="1">
    <source>
        <dbReference type="EMBL" id="RBO93646.1"/>
    </source>
</evidence>
<dbReference type="EMBL" id="QNRE01000002">
    <property type="protein sequence ID" value="RBO93646.1"/>
    <property type="molecule type" value="Genomic_DNA"/>
</dbReference>
<proteinExistence type="predicted"/>
<protein>
    <submittedName>
        <fullName evidence="1">Uncharacterized protein</fullName>
    </submittedName>
</protein>